<evidence type="ECO:0000313" key="2">
    <source>
        <dbReference type="Proteomes" id="UP000030745"/>
    </source>
</evidence>
<dbReference type="VEuPathDB" id="FungiDB:SPRG_06691"/>
<evidence type="ECO:0000313" key="1">
    <source>
        <dbReference type="EMBL" id="KDO28453.1"/>
    </source>
</evidence>
<gene>
    <name evidence="1" type="ORF">SPRG_06691</name>
</gene>
<accession>A0A067CD68</accession>
<dbReference type="Proteomes" id="UP000030745">
    <property type="component" value="Unassembled WGS sequence"/>
</dbReference>
<dbReference type="OrthoDB" id="10365035at2759"/>
<dbReference type="KEGG" id="spar:SPRG_06691"/>
<dbReference type="EMBL" id="KK583211">
    <property type="protein sequence ID" value="KDO28453.1"/>
    <property type="molecule type" value="Genomic_DNA"/>
</dbReference>
<reference evidence="1 2" key="1">
    <citation type="journal article" date="2013" name="PLoS Genet.">
        <title>Distinctive expansion of potential virulence genes in the genome of the oomycete fish pathogen Saprolegnia parasitica.</title>
        <authorList>
            <person name="Jiang R.H."/>
            <person name="de Bruijn I."/>
            <person name="Haas B.J."/>
            <person name="Belmonte R."/>
            <person name="Lobach L."/>
            <person name="Christie J."/>
            <person name="van den Ackerveken G."/>
            <person name="Bottin A."/>
            <person name="Bulone V."/>
            <person name="Diaz-Moreno S.M."/>
            <person name="Dumas B."/>
            <person name="Fan L."/>
            <person name="Gaulin E."/>
            <person name="Govers F."/>
            <person name="Grenville-Briggs L.J."/>
            <person name="Horner N.R."/>
            <person name="Levin J.Z."/>
            <person name="Mammella M."/>
            <person name="Meijer H.J."/>
            <person name="Morris P."/>
            <person name="Nusbaum C."/>
            <person name="Oome S."/>
            <person name="Phillips A.J."/>
            <person name="van Rooyen D."/>
            <person name="Rzeszutek E."/>
            <person name="Saraiva M."/>
            <person name="Secombes C.J."/>
            <person name="Seidl M.F."/>
            <person name="Snel B."/>
            <person name="Stassen J.H."/>
            <person name="Sykes S."/>
            <person name="Tripathy S."/>
            <person name="van den Berg H."/>
            <person name="Vega-Arreguin J.C."/>
            <person name="Wawra S."/>
            <person name="Young S.K."/>
            <person name="Zeng Q."/>
            <person name="Dieguez-Uribeondo J."/>
            <person name="Russ C."/>
            <person name="Tyler B.M."/>
            <person name="van West P."/>
        </authorList>
    </citation>
    <scope>NUCLEOTIDE SEQUENCE [LARGE SCALE GENOMIC DNA]</scope>
    <source>
        <strain evidence="1 2">CBS 223.65</strain>
    </source>
</reference>
<dbReference type="OMA" id="WYLENHK"/>
<protein>
    <submittedName>
        <fullName evidence="1">Uncharacterized protein</fullName>
    </submittedName>
</protein>
<organism evidence="1 2">
    <name type="scientific">Saprolegnia parasitica (strain CBS 223.65)</name>
    <dbReference type="NCBI Taxonomy" id="695850"/>
    <lineage>
        <taxon>Eukaryota</taxon>
        <taxon>Sar</taxon>
        <taxon>Stramenopiles</taxon>
        <taxon>Oomycota</taxon>
        <taxon>Saprolegniomycetes</taxon>
        <taxon>Saprolegniales</taxon>
        <taxon>Saprolegniaceae</taxon>
        <taxon>Saprolegnia</taxon>
    </lineage>
</organism>
<name>A0A067CD68_SAPPC</name>
<proteinExistence type="predicted"/>
<keyword evidence="2" id="KW-1185">Reference proteome</keyword>
<dbReference type="AlphaFoldDB" id="A0A067CD68"/>
<dbReference type="RefSeq" id="XP_012200893.1">
    <property type="nucleotide sequence ID" value="XM_012345503.1"/>
</dbReference>
<dbReference type="GeneID" id="24129024"/>
<sequence>MALRRRFLHATAISLQSTIRADDRSPTARVDLLAACTTGQERLQMAQSVLQTTTDDDDDDLGVVSDVLLRLSMASDVPRAMTLVELMHENEVLATAPAMRVFSRSYFRQHANDLPSALQWYLENHKALLSPTQELPLQDVLVHLVAQGQAAAAIQFWLLWSETLLELPIDAISALLGELVRYEQYESILGMLATKHKESLQQLPAFHMAHLGALRPLEKLAALCTPRRSTPSK</sequence>